<dbReference type="AlphaFoldDB" id="A0A914LJ36"/>
<feature type="domain" description="Ubiquitin-like" evidence="1">
    <location>
        <begin position="1"/>
        <end position="74"/>
    </location>
</feature>
<dbReference type="InterPro" id="IPR029071">
    <property type="entry name" value="Ubiquitin-like_domsf"/>
</dbReference>
<reference evidence="3" key="1">
    <citation type="submission" date="2022-11" db="UniProtKB">
        <authorList>
            <consortium name="WormBaseParasite"/>
        </authorList>
    </citation>
    <scope>IDENTIFICATION</scope>
</reference>
<dbReference type="Gene3D" id="3.10.20.90">
    <property type="entry name" value="Phosphatidylinositol 3-kinase Catalytic Subunit, Chain A, domain 1"/>
    <property type="match status" value="1"/>
</dbReference>
<dbReference type="PANTHER" id="PTHR10666">
    <property type="entry name" value="UBIQUITIN"/>
    <property type="match status" value="1"/>
</dbReference>
<dbReference type="Pfam" id="PF00240">
    <property type="entry name" value="ubiquitin"/>
    <property type="match status" value="1"/>
</dbReference>
<dbReference type="PROSITE" id="PS50053">
    <property type="entry name" value="UBIQUITIN_2"/>
    <property type="match status" value="1"/>
</dbReference>
<evidence type="ECO:0000313" key="2">
    <source>
        <dbReference type="Proteomes" id="UP000887563"/>
    </source>
</evidence>
<dbReference type="InterPro" id="IPR000626">
    <property type="entry name" value="Ubiquitin-like_dom"/>
</dbReference>
<evidence type="ECO:0000259" key="1">
    <source>
        <dbReference type="PROSITE" id="PS50053"/>
    </source>
</evidence>
<dbReference type="InterPro" id="IPR050158">
    <property type="entry name" value="Ubiquitin_ubiquitin-like"/>
</dbReference>
<dbReference type="PRINTS" id="PR00348">
    <property type="entry name" value="UBIQUITIN"/>
</dbReference>
<organism evidence="2 3">
    <name type="scientific">Meloidogyne incognita</name>
    <name type="common">Southern root-knot nematode worm</name>
    <name type="synonym">Oxyuris incognita</name>
    <dbReference type="NCBI Taxonomy" id="6306"/>
    <lineage>
        <taxon>Eukaryota</taxon>
        <taxon>Metazoa</taxon>
        <taxon>Ecdysozoa</taxon>
        <taxon>Nematoda</taxon>
        <taxon>Chromadorea</taxon>
        <taxon>Rhabditida</taxon>
        <taxon>Tylenchina</taxon>
        <taxon>Tylenchomorpha</taxon>
        <taxon>Tylenchoidea</taxon>
        <taxon>Meloidogynidae</taxon>
        <taxon>Meloidogyninae</taxon>
        <taxon>Meloidogyne</taxon>
        <taxon>Meloidogyne incognita group</taxon>
    </lineage>
</organism>
<dbReference type="SMART" id="SM00213">
    <property type="entry name" value="UBQ"/>
    <property type="match status" value="1"/>
</dbReference>
<dbReference type="InterPro" id="IPR019956">
    <property type="entry name" value="Ubiquitin_dom"/>
</dbReference>
<dbReference type="Proteomes" id="UP000887563">
    <property type="component" value="Unplaced"/>
</dbReference>
<keyword evidence="2" id="KW-1185">Reference proteome</keyword>
<protein>
    <submittedName>
        <fullName evidence="3">Ubiquitin-like domain-containing protein</fullName>
    </submittedName>
</protein>
<sequence length="74" mass="8377">MKVIDIIEPIILEKVKTSDTIELIKCMVEMKTGIPPSQQRLIFAGKQLQDDCTIDEYNIKDGSTMHVVKRLLGC</sequence>
<proteinExistence type="predicted"/>
<dbReference type="WBParaSite" id="Minc3s00560g14289">
    <property type="protein sequence ID" value="Minc3s00560g14289"/>
    <property type="gene ID" value="Minc3s00560g14289"/>
</dbReference>
<name>A0A914LJ36_MELIC</name>
<evidence type="ECO:0000313" key="3">
    <source>
        <dbReference type="WBParaSite" id="Minc3s00560g14289"/>
    </source>
</evidence>
<accession>A0A914LJ36</accession>
<dbReference type="SUPFAM" id="SSF54236">
    <property type="entry name" value="Ubiquitin-like"/>
    <property type="match status" value="1"/>
</dbReference>